<protein>
    <recommendedName>
        <fullName evidence="1">DUF1266 domain-containing protein</fullName>
    </recommendedName>
</protein>
<evidence type="ECO:0000313" key="3">
    <source>
        <dbReference type="Proteomes" id="UP000249645"/>
    </source>
</evidence>
<accession>A0A2W5GQ87</accession>
<evidence type="ECO:0000313" key="2">
    <source>
        <dbReference type="EMBL" id="PZP44159.1"/>
    </source>
</evidence>
<dbReference type="AlphaFoldDB" id="A0A2W5GQ87"/>
<reference evidence="2 3" key="1">
    <citation type="submission" date="2017-11" db="EMBL/GenBank/DDBJ databases">
        <title>Infants hospitalized years apart are colonized by the same room-sourced microbial strains.</title>
        <authorList>
            <person name="Brooks B."/>
            <person name="Olm M.R."/>
            <person name="Firek B.A."/>
            <person name="Baker R."/>
            <person name="Thomas B.C."/>
            <person name="Morowitz M.J."/>
            <person name="Banfield J.F."/>
        </authorList>
    </citation>
    <scope>NUCLEOTIDE SEQUENCE [LARGE SCALE GENOMIC DNA]</scope>
    <source>
        <strain evidence="2">S2_009_000_R2_76</strain>
    </source>
</reference>
<dbReference type="EMBL" id="QFOI01000330">
    <property type="protein sequence ID" value="PZP44159.1"/>
    <property type="molecule type" value="Genomic_DNA"/>
</dbReference>
<feature type="domain" description="DUF1266" evidence="1">
    <location>
        <begin position="114"/>
        <end position="278"/>
    </location>
</feature>
<organism evidence="2 3">
    <name type="scientific">Pseudopedobacter saltans</name>
    <dbReference type="NCBI Taxonomy" id="151895"/>
    <lineage>
        <taxon>Bacteria</taxon>
        <taxon>Pseudomonadati</taxon>
        <taxon>Bacteroidota</taxon>
        <taxon>Sphingobacteriia</taxon>
        <taxon>Sphingobacteriales</taxon>
        <taxon>Sphingobacteriaceae</taxon>
        <taxon>Pseudopedobacter</taxon>
    </lineage>
</organism>
<comment type="caution">
    <text evidence="2">The sequence shown here is derived from an EMBL/GenBank/DDBJ whole genome shotgun (WGS) entry which is preliminary data.</text>
</comment>
<proteinExistence type="predicted"/>
<sequence length="281" mass="32582">MNRMKKYFLIVGIAVFAFVACKNDKKTYTTTAGQQGDVRFSIKDDTLAAFLLGGVYTFQGYGGAEKTFQMIKMEMSSQPGDDKFVNNLDIVYRKLFEYPYHQSQKEKIDSRNILRSWWDVNNQHEFHLLLTQLQEKGHEDLYRQVKKVLDENGGANANTKNIDFKKYNLDTGAIVLLDFVKKNYNAFPSSGIRAWDIARYSNLVCLGYGAEYVDRNTGLTYLMTILAEARKDYANWKDYYDGFMLGRRFWGGDTTNNEVYQKTITEMQEGDYSAYKYLPLK</sequence>
<dbReference type="InterPro" id="IPR009677">
    <property type="entry name" value="DUF1266"/>
</dbReference>
<evidence type="ECO:0000259" key="1">
    <source>
        <dbReference type="Pfam" id="PF06889"/>
    </source>
</evidence>
<gene>
    <name evidence="2" type="ORF">DI598_14870</name>
</gene>
<name>A0A2W5GQ87_9SPHI</name>
<dbReference type="Proteomes" id="UP000249645">
    <property type="component" value="Unassembled WGS sequence"/>
</dbReference>
<dbReference type="PROSITE" id="PS51257">
    <property type="entry name" value="PROKAR_LIPOPROTEIN"/>
    <property type="match status" value="1"/>
</dbReference>
<dbReference type="Pfam" id="PF06889">
    <property type="entry name" value="DUF1266"/>
    <property type="match status" value="1"/>
</dbReference>